<sequence>EETMKNTYLLVLVLGIVCLSRVQADKRGHYMPDVSKYFGLDNDEDLELTEPEMTKPSRSGNANIFRFG</sequence>
<feature type="chain" id="PRO_5044849056" evidence="1">
    <location>
        <begin position="25"/>
        <end position="68"/>
    </location>
</feature>
<gene>
    <name evidence="2" type="ORF">Ciccas_014260</name>
</gene>
<feature type="signal peptide" evidence="1">
    <location>
        <begin position="1"/>
        <end position="24"/>
    </location>
</feature>
<organism evidence="2 3">
    <name type="scientific">Cichlidogyrus casuarinus</name>
    <dbReference type="NCBI Taxonomy" id="1844966"/>
    <lineage>
        <taxon>Eukaryota</taxon>
        <taxon>Metazoa</taxon>
        <taxon>Spiralia</taxon>
        <taxon>Lophotrochozoa</taxon>
        <taxon>Platyhelminthes</taxon>
        <taxon>Monogenea</taxon>
        <taxon>Monopisthocotylea</taxon>
        <taxon>Dactylogyridea</taxon>
        <taxon>Ancyrocephalidae</taxon>
        <taxon>Cichlidogyrus</taxon>
    </lineage>
</organism>
<comment type="caution">
    <text evidence="2">The sequence shown here is derived from an EMBL/GenBank/DDBJ whole genome shotgun (WGS) entry which is preliminary data.</text>
</comment>
<name>A0ABD2PIK9_9PLAT</name>
<feature type="non-terminal residue" evidence="2">
    <location>
        <position position="1"/>
    </location>
</feature>
<evidence type="ECO:0000256" key="1">
    <source>
        <dbReference type="SAM" id="SignalP"/>
    </source>
</evidence>
<accession>A0ABD2PIK9</accession>
<evidence type="ECO:0000313" key="3">
    <source>
        <dbReference type="Proteomes" id="UP001626550"/>
    </source>
</evidence>
<protein>
    <submittedName>
        <fullName evidence="2">Uncharacterized protein</fullName>
    </submittedName>
</protein>
<keyword evidence="1" id="KW-0732">Signal</keyword>
<keyword evidence="3" id="KW-1185">Reference proteome</keyword>
<dbReference type="AlphaFoldDB" id="A0ABD2PIK9"/>
<proteinExistence type="predicted"/>
<reference evidence="2 3" key="1">
    <citation type="submission" date="2024-11" db="EMBL/GenBank/DDBJ databases">
        <title>Adaptive evolution of stress response genes in parasites aligns with host niche diversity.</title>
        <authorList>
            <person name="Hahn C."/>
            <person name="Resl P."/>
        </authorList>
    </citation>
    <scope>NUCLEOTIDE SEQUENCE [LARGE SCALE GENOMIC DNA]</scope>
    <source>
        <strain evidence="2">EGGRZ-B1_66</strain>
        <tissue evidence="2">Body</tissue>
    </source>
</reference>
<dbReference type="EMBL" id="JBJKFK010007914">
    <property type="protein sequence ID" value="KAL3307231.1"/>
    <property type="molecule type" value="Genomic_DNA"/>
</dbReference>
<dbReference type="Proteomes" id="UP001626550">
    <property type="component" value="Unassembled WGS sequence"/>
</dbReference>
<evidence type="ECO:0000313" key="2">
    <source>
        <dbReference type="EMBL" id="KAL3307231.1"/>
    </source>
</evidence>